<dbReference type="PANTHER" id="PTHR33449">
    <property type="entry name" value="NUCLEOID-ASSOCIATED PROTEIN YBAB"/>
    <property type="match status" value="1"/>
</dbReference>
<dbReference type="GO" id="GO:0043590">
    <property type="term" value="C:bacterial nucleoid"/>
    <property type="evidence" value="ECO:0007669"/>
    <property type="project" value="UniProtKB-UniRule"/>
</dbReference>
<organism evidence="4 5">
    <name type="scientific">Spongiibacter nanhainus</name>
    <dbReference type="NCBI Taxonomy" id="2794344"/>
    <lineage>
        <taxon>Bacteria</taxon>
        <taxon>Pseudomonadati</taxon>
        <taxon>Pseudomonadota</taxon>
        <taxon>Gammaproteobacteria</taxon>
        <taxon>Cellvibrionales</taxon>
        <taxon>Spongiibacteraceae</taxon>
        <taxon>Spongiibacter</taxon>
    </lineage>
</organism>
<reference evidence="4 5" key="1">
    <citation type="submission" date="2020-12" db="EMBL/GenBank/DDBJ databases">
        <authorList>
            <person name="Shan Y."/>
        </authorList>
    </citation>
    <scope>NUCLEOTIDE SEQUENCE [LARGE SCALE GENOMIC DNA]</scope>
    <source>
        <strain evidence="5">csc3.9</strain>
    </source>
</reference>
<dbReference type="Proteomes" id="UP000596063">
    <property type="component" value="Chromosome"/>
</dbReference>
<dbReference type="HAMAP" id="MF_00274">
    <property type="entry name" value="DNA_YbaB_EbfC"/>
    <property type="match status" value="1"/>
</dbReference>
<comment type="function">
    <text evidence="2">Binds to DNA and alters its conformation. May be involved in regulation of gene expression, nucleoid organization and DNA protection.</text>
</comment>
<dbReference type="EMBL" id="CP066167">
    <property type="protein sequence ID" value="QQD19606.1"/>
    <property type="molecule type" value="Genomic_DNA"/>
</dbReference>
<keyword evidence="2" id="KW-0963">Cytoplasm</keyword>
<dbReference type="InterPro" id="IPR036894">
    <property type="entry name" value="YbaB-like_sf"/>
</dbReference>
<dbReference type="GO" id="GO:0003677">
    <property type="term" value="F:DNA binding"/>
    <property type="evidence" value="ECO:0007669"/>
    <property type="project" value="UniProtKB-UniRule"/>
</dbReference>
<name>A0A7T4R347_9GAMM</name>
<keyword evidence="1 2" id="KW-0238">DNA-binding</keyword>
<comment type="subcellular location">
    <subcellularLocation>
        <location evidence="2">Cytoplasm</location>
        <location evidence="2">Nucleoid</location>
    </subcellularLocation>
</comment>
<feature type="compositionally biased region" description="Basic and acidic residues" evidence="3">
    <location>
        <begin position="1"/>
        <end position="17"/>
    </location>
</feature>
<dbReference type="RefSeq" id="WP_198571090.1">
    <property type="nucleotide sequence ID" value="NZ_CP066167.1"/>
</dbReference>
<dbReference type="Gene3D" id="3.30.1310.10">
    <property type="entry name" value="Nucleoid-associated protein YbaB-like domain"/>
    <property type="match status" value="1"/>
</dbReference>
<feature type="region of interest" description="Disordered" evidence="3">
    <location>
        <begin position="1"/>
        <end position="32"/>
    </location>
</feature>
<dbReference type="KEGG" id="snan:I6N98_07090"/>
<accession>A0A7T4R347</accession>
<evidence type="ECO:0000256" key="2">
    <source>
        <dbReference type="HAMAP-Rule" id="MF_00274"/>
    </source>
</evidence>
<proteinExistence type="inferred from homology"/>
<dbReference type="SUPFAM" id="SSF82607">
    <property type="entry name" value="YbaB-like"/>
    <property type="match status" value="1"/>
</dbReference>
<dbReference type="Pfam" id="PF02575">
    <property type="entry name" value="YbaB_DNA_bd"/>
    <property type="match status" value="1"/>
</dbReference>
<keyword evidence="5" id="KW-1185">Reference proteome</keyword>
<dbReference type="PANTHER" id="PTHR33449:SF1">
    <property type="entry name" value="NUCLEOID-ASSOCIATED PROTEIN YBAB"/>
    <property type="match status" value="1"/>
</dbReference>
<dbReference type="GO" id="GO:0005829">
    <property type="term" value="C:cytosol"/>
    <property type="evidence" value="ECO:0007669"/>
    <property type="project" value="TreeGrafter"/>
</dbReference>
<gene>
    <name evidence="4" type="ORF">I6N98_07090</name>
</gene>
<comment type="subunit">
    <text evidence="2">Homodimer.</text>
</comment>
<evidence type="ECO:0000313" key="5">
    <source>
        <dbReference type="Proteomes" id="UP000596063"/>
    </source>
</evidence>
<dbReference type="AlphaFoldDB" id="A0A7T4R347"/>
<dbReference type="NCBIfam" id="TIGR00103">
    <property type="entry name" value="DNA_YbaB_EbfC"/>
    <property type="match status" value="1"/>
</dbReference>
<dbReference type="InterPro" id="IPR004401">
    <property type="entry name" value="YbaB/EbfC"/>
</dbReference>
<evidence type="ECO:0000256" key="3">
    <source>
        <dbReference type="SAM" id="MobiDB-lite"/>
    </source>
</evidence>
<comment type="similarity">
    <text evidence="2">Belongs to the YbaB/EbfC family.</text>
</comment>
<protein>
    <recommendedName>
        <fullName evidence="2">Nucleoid-associated protein I6N98_07090</fullName>
    </recommendedName>
</protein>
<evidence type="ECO:0000313" key="4">
    <source>
        <dbReference type="EMBL" id="QQD19606.1"/>
    </source>
</evidence>
<dbReference type="PIRSF" id="PIRSF004555">
    <property type="entry name" value="UCP004555"/>
    <property type="match status" value="1"/>
</dbReference>
<evidence type="ECO:0000256" key="1">
    <source>
        <dbReference type="ARBA" id="ARBA00023125"/>
    </source>
</evidence>
<sequence>MKADLNELMKKASEMQEKMQQAQEELAKKEVTGESGAGMVKVVMNGRHDVRRVTIDDSLMGEDKEMLEDLVAAAVNDAVRKVEANNQDQMSGMLSGMGMPGGFKMPF</sequence>